<feature type="region of interest" description="Disordered" evidence="1">
    <location>
        <begin position="229"/>
        <end position="271"/>
    </location>
</feature>
<gene>
    <name evidence="3" type="ORF">RHOBADRAFT_44558</name>
</gene>
<evidence type="ECO:0000256" key="2">
    <source>
        <dbReference type="SAM" id="Phobius"/>
    </source>
</evidence>
<dbReference type="RefSeq" id="XP_018271093.1">
    <property type="nucleotide sequence ID" value="XM_018414436.1"/>
</dbReference>
<keyword evidence="2" id="KW-0812">Transmembrane</keyword>
<sequence length="371" mass="39200">MTARKAPPQPIHVSGRQARTTTSPAFGRIPTFSHRLPARKRMSTTTAGPVVSYERDEGSDEEQSDASGVDSELEAIAAAQVSQRAMARLRTRPVAAVVDIQPPTPDVEPVGLAAAARGVAAPVARPHLAGSSSLVSLKQSRRTASIYSASSSVGVVGMASSVHGQQRQPVYLRPDLSGHSGLSLDQLSHTAACEALVDGPAREEAAPRRAPKTASASVVVQMHQLASTSSLALAPPPSSDYPSQPHLSSLPFHSSKPSLPPSYPSVAVPRAAAERRETPAERLKRLYLCPWEALSPRSARRLALASPAYSEKAGPLDAGAVVAQRSAADGFSRTKRRLVVAGAVILAVVLLVDLVVLNIRIFSMRDAYYDE</sequence>
<evidence type="ECO:0000313" key="4">
    <source>
        <dbReference type="Proteomes" id="UP000053890"/>
    </source>
</evidence>
<keyword evidence="2" id="KW-0472">Membrane</keyword>
<feature type="transmembrane region" description="Helical" evidence="2">
    <location>
        <begin position="338"/>
        <end position="359"/>
    </location>
</feature>
<organism evidence="3 4">
    <name type="scientific">Rhodotorula graminis (strain WP1)</name>
    <dbReference type="NCBI Taxonomy" id="578459"/>
    <lineage>
        <taxon>Eukaryota</taxon>
        <taxon>Fungi</taxon>
        <taxon>Dikarya</taxon>
        <taxon>Basidiomycota</taxon>
        <taxon>Pucciniomycotina</taxon>
        <taxon>Microbotryomycetes</taxon>
        <taxon>Sporidiobolales</taxon>
        <taxon>Sporidiobolaceae</taxon>
        <taxon>Rhodotorula</taxon>
    </lineage>
</organism>
<name>A0A194S3E4_RHOGW</name>
<dbReference type="OMA" id="LYLCPWE"/>
<reference evidence="3 4" key="1">
    <citation type="journal article" date="2015" name="Front. Microbiol.">
        <title>Genome sequence of the plant growth promoting endophytic yeast Rhodotorula graminis WP1.</title>
        <authorList>
            <person name="Firrincieli A."/>
            <person name="Otillar R."/>
            <person name="Salamov A."/>
            <person name="Schmutz J."/>
            <person name="Khan Z."/>
            <person name="Redman R.S."/>
            <person name="Fleck N.D."/>
            <person name="Lindquist E."/>
            <person name="Grigoriev I.V."/>
            <person name="Doty S.L."/>
        </authorList>
    </citation>
    <scope>NUCLEOTIDE SEQUENCE [LARGE SCALE GENOMIC DNA]</scope>
    <source>
        <strain evidence="3 4">WP1</strain>
    </source>
</reference>
<proteinExistence type="predicted"/>
<dbReference type="OrthoDB" id="2529426at2759"/>
<keyword evidence="2" id="KW-1133">Transmembrane helix</keyword>
<dbReference type="AlphaFoldDB" id="A0A194S3E4"/>
<evidence type="ECO:0000256" key="1">
    <source>
        <dbReference type="SAM" id="MobiDB-lite"/>
    </source>
</evidence>
<protein>
    <submittedName>
        <fullName evidence="3">Uncharacterized protein</fullName>
    </submittedName>
</protein>
<evidence type="ECO:0000313" key="3">
    <source>
        <dbReference type="EMBL" id="KPV75044.1"/>
    </source>
</evidence>
<accession>A0A194S3E4</accession>
<dbReference type="Proteomes" id="UP000053890">
    <property type="component" value="Unassembled WGS sequence"/>
</dbReference>
<feature type="region of interest" description="Disordered" evidence="1">
    <location>
        <begin position="1"/>
        <end position="70"/>
    </location>
</feature>
<keyword evidence="4" id="KW-1185">Reference proteome</keyword>
<dbReference type="EMBL" id="KQ474079">
    <property type="protein sequence ID" value="KPV75044.1"/>
    <property type="molecule type" value="Genomic_DNA"/>
</dbReference>
<dbReference type="GeneID" id="28974884"/>